<gene>
    <name evidence="1" type="ORF">HUW51_01815</name>
</gene>
<keyword evidence="2" id="KW-1185">Reference proteome</keyword>
<dbReference type="RefSeq" id="WP_185272295.1">
    <property type="nucleotide sequence ID" value="NZ_CP055156.1"/>
</dbReference>
<name>A0A7G7G2Y7_9BACT</name>
<dbReference type="AlphaFoldDB" id="A0A7G7G2Y7"/>
<reference evidence="1 2" key="1">
    <citation type="journal article" date="2018" name="Int. J. Syst. Evol. Microbiol.">
        <title>Adhaeribacter swui sp. nov., isolated from wet mud.</title>
        <authorList>
            <person name="Kim D.U."/>
            <person name="Kim K.W."/>
            <person name="Kang M.S."/>
            <person name="Kim J.Y."/>
            <person name="Jang J.H."/>
            <person name="Kim M.K."/>
        </authorList>
    </citation>
    <scope>NUCLEOTIDE SEQUENCE [LARGE SCALE GENOMIC DNA]</scope>
    <source>
        <strain evidence="1 2">KCTC 52873</strain>
    </source>
</reference>
<dbReference type="EMBL" id="CP055156">
    <property type="protein sequence ID" value="QNF31521.1"/>
    <property type="molecule type" value="Genomic_DNA"/>
</dbReference>
<accession>A0A7G7G2Y7</accession>
<dbReference type="KEGG" id="aswu:HUW51_01815"/>
<evidence type="ECO:0000313" key="1">
    <source>
        <dbReference type="EMBL" id="QNF31521.1"/>
    </source>
</evidence>
<proteinExistence type="predicted"/>
<evidence type="ECO:0000313" key="2">
    <source>
        <dbReference type="Proteomes" id="UP000515237"/>
    </source>
</evidence>
<sequence length="121" mass="14056">MLSNSEDSLRSLLEQNYALLEQYSNELERPSIKEERIEEILAQVKKLTFHSMKWLLDLIPSNSDPVQSECLESSLNYLQYALTEEKTTSASRRKVLKRVLYHSKMALLSFLGWGQVIFICV</sequence>
<protein>
    <submittedName>
        <fullName evidence="1">Uncharacterized protein</fullName>
    </submittedName>
</protein>
<dbReference type="Proteomes" id="UP000515237">
    <property type="component" value="Chromosome"/>
</dbReference>
<organism evidence="1 2">
    <name type="scientific">Adhaeribacter swui</name>
    <dbReference type="NCBI Taxonomy" id="2086471"/>
    <lineage>
        <taxon>Bacteria</taxon>
        <taxon>Pseudomonadati</taxon>
        <taxon>Bacteroidota</taxon>
        <taxon>Cytophagia</taxon>
        <taxon>Cytophagales</taxon>
        <taxon>Hymenobacteraceae</taxon>
        <taxon>Adhaeribacter</taxon>
    </lineage>
</organism>